<proteinExistence type="predicted"/>
<dbReference type="AlphaFoldDB" id="A0A1I4PQP0"/>
<name>A0A1I4PQP0_9BURK</name>
<dbReference type="RefSeq" id="WP_093389026.1">
    <property type="nucleotide sequence ID" value="NZ_FOTW01000017.1"/>
</dbReference>
<accession>A0A1I4PQP0</accession>
<dbReference type="OrthoDB" id="8702168at2"/>
<gene>
    <name evidence="1" type="ORF">SAMN02982985_03538</name>
</gene>
<keyword evidence="2" id="KW-1185">Reference proteome</keyword>
<dbReference type="Proteomes" id="UP000199470">
    <property type="component" value="Unassembled WGS sequence"/>
</dbReference>
<organism evidence="1 2">
    <name type="scientific">Rugamonas rubra</name>
    <dbReference type="NCBI Taxonomy" id="758825"/>
    <lineage>
        <taxon>Bacteria</taxon>
        <taxon>Pseudomonadati</taxon>
        <taxon>Pseudomonadota</taxon>
        <taxon>Betaproteobacteria</taxon>
        <taxon>Burkholderiales</taxon>
        <taxon>Oxalobacteraceae</taxon>
        <taxon>Telluria group</taxon>
        <taxon>Rugamonas</taxon>
    </lineage>
</organism>
<evidence type="ECO:0008006" key="3">
    <source>
        <dbReference type="Google" id="ProtNLM"/>
    </source>
</evidence>
<dbReference type="STRING" id="758825.SAMN02982985_03538"/>
<protein>
    <recommendedName>
        <fullName evidence="3">HIRAN domain-containing protein</fullName>
    </recommendedName>
</protein>
<evidence type="ECO:0000313" key="1">
    <source>
        <dbReference type="EMBL" id="SFM30087.1"/>
    </source>
</evidence>
<reference evidence="1 2" key="1">
    <citation type="submission" date="2016-10" db="EMBL/GenBank/DDBJ databases">
        <authorList>
            <person name="de Groot N.N."/>
        </authorList>
    </citation>
    <scope>NUCLEOTIDE SEQUENCE [LARGE SCALE GENOMIC DNA]</scope>
    <source>
        <strain evidence="1 2">ATCC 43154</strain>
    </source>
</reference>
<dbReference type="EMBL" id="FOTW01000017">
    <property type="protein sequence ID" value="SFM30087.1"/>
    <property type="molecule type" value="Genomic_DNA"/>
</dbReference>
<sequence>MNHLISLVIILLTGLAVYAILRSGPARPAAPPPRAGGPYIPSLPDTSPVRHWSDGGRFLVEVSSESRYQATIGELAGEHGAQSANAPYQAVLLPDDHNHYEDKAVAVFMAGRMVGYLAPKDALRFRQRLAAAELAGQPTTCDAMVRGGGDWQGKRLAYVVVLDVEPFE</sequence>
<evidence type="ECO:0000313" key="2">
    <source>
        <dbReference type="Proteomes" id="UP000199470"/>
    </source>
</evidence>